<dbReference type="InterPro" id="IPR045584">
    <property type="entry name" value="Pilin-like"/>
</dbReference>
<keyword evidence="1" id="KW-0488">Methylation</keyword>
<accession>A0ABV7GHL4</accession>
<dbReference type="SUPFAM" id="SSF54523">
    <property type="entry name" value="Pili subunits"/>
    <property type="match status" value="1"/>
</dbReference>
<keyword evidence="2" id="KW-0472">Membrane</keyword>
<dbReference type="EMBL" id="JBHRTD010000017">
    <property type="protein sequence ID" value="MFC3139734.1"/>
    <property type="molecule type" value="Genomic_DNA"/>
</dbReference>
<dbReference type="NCBIfam" id="TIGR02532">
    <property type="entry name" value="IV_pilin_GFxxxE"/>
    <property type="match status" value="1"/>
</dbReference>
<proteinExistence type="predicted"/>
<organism evidence="3 4">
    <name type="scientific">Shewanella submarina</name>
    <dbReference type="NCBI Taxonomy" id="2016376"/>
    <lineage>
        <taxon>Bacteria</taxon>
        <taxon>Pseudomonadati</taxon>
        <taxon>Pseudomonadota</taxon>
        <taxon>Gammaproteobacteria</taxon>
        <taxon>Alteromonadales</taxon>
        <taxon>Shewanellaceae</taxon>
        <taxon>Shewanella</taxon>
    </lineage>
</organism>
<evidence type="ECO:0000313" key="3">
    <source>
        <dbReference type="EMBL" id="MFC3139734.1"/>
    </source>
</evidence>
<keyword evidence="2" id="KW-0812">Transmembrane</keyword>
<protein>
    <submittedName>
        <fullName evidence="3">Type II secretion system protein</fullName>
    </submittedName>
</protein>
<dbReference type="PRINTS" id="PR00813">
    <property type="entry name" value="BCTERIALGSPG"/>
</dbReference>
<dbReference type="Proteomes" id="UP001595621">
    <property type="component" value="Unassembled WGS sequence"/>
</dbReference>
<dbReference type="InterPro" id="IPR012902">
    <property type="entry name" value="N_methyl_site"/>
</dbReference>
<sequence>MFVSRDARLRAKGFTLIELVVVIIILGILAVVAAPKFINMQDEAEEAAILTQFAAFESAVKLYHSGWLASGHTEAVNNLESFGDGSVDSTDNGWPYATSGVNAEVYDACDELWHGLTDTDLTCAAVPDTQLATTPIDIAYTYSKPTDDNPSAERMCIYRMVHHIQQENTTKVMNYYPDTGKVEVIDAFYNKDGTPGTPAH</sequence>
<keyword evidence="4" id="KW-1185">Reference proteome</keyword>
<gene>
    <name evidence="3" type="ORF">ACFOE0_16305</name>
</gene>
<dbReference type="RefSeq" id="WP_283106452.1">
    <property type="nucleotide sequence ID" value="NZ_JAKILF010000004.1"/>
</dbReference>
<dbReference type="Gene3D" id="3.30.700.10">
    <property type="entry name" value="Glycoprotein, Type 4 Pilin"/>
    <property type="match status" value="1"/>
</dbReference>
<feature type="transmembrane region" description="Helical" evidence="2">
    <location>
        <begin position="12"/>
        <end position="34"/>
    </location>
</feature>
<reference evidence="4" key="1">
    <citation type="journal article" date="2019" name="Int. J. Syst. Evol. Microbiol.">
        <title>The Global Catalogue of Microorganisms (GCM) 10K type strain sequencing project: providing services to taxonomists for standard genome sequencing and annotation.</title>
        <authorList>
            <consortium name="The Broad Institute Genomics Platform"/>
            <consortium name="The Broad Institute Genome Sequencing Center for Infectious Disease"/>
            <person name="Wu L."/>
            <person name="Ma J."/>
        </authorList>
    </citation>
    <scope>NUCLEOTIDE SEQUENCE [LARGE SCALE GENOMIC DNA]</scope>
    <source>
        <strain evidence="4">KCTC 52277</strain>
    </source>
</reference>
<keyword evidence="2" id="KW-1133">Transmembrane helix</keyword>
<dbReference type="Pfam" id="PF07963">
    <property type="entry name" value="N_methyl"/>
    <property type="match status" value="1"/>
</dbReference>
<dbReference type="PANTHER" id="PTHR30093:SF7">
    <property type="entry name" value="MSHA MAJOR PILIN SUBUNIT MSHA"/>
    <property type="match status" value="1"/>
</dbReference>
<evidence type="ECO:0000256" key="2">
    <source>
        <dbReference type="SAM" id="Phobius"/>
    </source>
</evidence>
<dbReference type="PROSITE" id="PS00409">
    <property type="entry name" value="PROKAR_NTER_METHYL"/>
    <property type="match status" value="1"/>
</dbReference>
<dbReference type="InterPro" id="IPR000983">
    <property type="entry name" value="Bac_GSPG_pilin"/>
</dbReference>
<evidence type="ECO:0000256" key="1">
    <source>
        <dbReference type="ARBA" id="ARBA00022481"/>
    </source>
</evidence>
<dbReference type="PANTHER" id="PTHR30093">
    <property type="entry name" value="GENERAL SECRETION PATHWAY PROTEIN G"/>
    <property type="match status" value="1"/>
</dbReference>
<evidence type="ECO:0000313" key="4">
    <source>
        <dbReference type="Proteomes" id="UP001595621"/>
    </source>
</evidence>
<name>A0ABV7GHL4_9GAMM</name>
<comment type="caution">
    <text evidence="3">The sequence shown here is derived from an EMBL/GenBank/DDBJ whole genome shotgun (WGS) entry which is preliminary data.</text>
</comment>